<protein>
    <submittedName>
        <fullName evidence="1">Uncharacterized protein</fullName>
    </submittedName>
</protein>
<dbReference type="Proteomes" id="UP001530400">
    <property type="component" value="Unassembled WGS sequence"/>
</dbReference>
<organism evidence="1 2">
    <name type="scientific">Cyclotella atomus</name>
    <dbReference type="NCBI Taxonomy" id="382360"/>
    <lineage>
        <taxon>Eukaryota</taxon>
        <taxon>Sar</taxon>
        <taxon>Stramenopiles</taxon>
        <taxon>Ochrophyta</taxon>
        <taxon>Bacillariophyta</taxon>
        <taxon>Coscinodiscophyceae</taxon>
        <taxon>Thalassiosirophycidae</taxon>
        <taxon>Stephanodiscales</taxon>
        <taxon>Stephanodiscaceae</taxon>
        <taxon>Cyclotella</taxon>
    </lineage>
</organism>
<dbReference type="EMBL" id="JALLPJ020001377">
    <property type="protein sequence ID" value="KAL3766935.1"/>
    <property type="molecule type" value="Genomic_DNA"/>
</dbReference>
<dbReference type="AlphaFoldDB" id="A0ABD3N2J0"/>
<accession>A0ABD3N2J0</accession>
<reference evidence="1 2" key="1">
    <citation type="submission" date="2024-10" db="EMBL/GenBank/DDBJ databases">
        <title>Updated reference genomes for cyclostephanoid diatoms.</title>
        <authorList>
            <person name="Roberts W.R."/>
            <person name="Alverson A.J."/>
        </authorList>
    </citation>
    <scope>NUCLEOTIDE SEQUENCE [LARGE SCALE GENOMIC DNA]</scope>
    <source>
        <strain evidence="1 2">AJA010-31</strain>
    </source>
</reference>
<evidence type="ECO:0000313" key="1">
    <source>
        <dbReference type="EMBL" id="KAL3766935.1"/>
    </source>
</evidence>
<comment type="caution">
    <text evidence="1">The sequence shown here is derived from an EMBL/GenBank/DDBJ whole genome shotgun (WGS) entry which is preliminary data.</text>
</comment>
<gene>
    <name evidence="1" type="ORF">ACHAWO_008656</name>
</gene>
<name>A0ABD3N2J0_9STRA</name>
<sequence length="69" mass="7938">MTRSLIDVVPLPFTTTFDSKEKQLALPVPFVRRYKGNRKCIALSIVLVGRSQVAQTHQEDWSMHSLHKM</sequence>
<proteinExistence type="predicted"/>
<keyword evidence="2" id="KW-1185">Reference proteome</keyword>
<evidence type="ECO:0000313" key="2">
    <source>
        <dbReference type="Proteomes" id="UP001530400"/>
    </source>
</evidence>